<reference evidence="2" key="1">
    <citation type="journal article" date="2022" name="Mol. Ecol. Resour.">
        <title>The genomes of chicory, endive, great burdock and yacon provide insights into Asteraceae palaeo-polyploidization history and plant inulin production.</title>
        <authorList>
            <person name="Fan W."/>
            <person name="Wang S."/>
            <person name="Wang H."/>
            <person name="Wang A."/>
            <person name="Jiang F."/>
            <person name="Liu H."/>
            <person name="Zhao H."/>
            <person name="Xu D."/>
            <person name="Zhang Y."/>
        </authorList>
    </citation>
    <scope>NUCLEOTIDE SEQUENCE [LARGE SCALE GENOMIC DNA]</scope>
    <source>
        <strain evidence="2">cv. Punajuju</strain>
    </source>
</reference>
<accession>A0ACB9D2X5</accession>
<evidence type="ECO:0000313" key="1">
    <source>
        <dbReference type="EMBL" id="KAI3740845.1"/>
    </source>
</evidence>
<sequence length="94" mass="10645">MAVASRRLEILLVMIMKISDWDREDELEIQNITPSSCARNNLEGVCAVGLAESETVNFPNFKLLIVGYGGTDKKELYMIIVCRVYHSELSNNHQ</sequence>
<gene>
    <name evidence="1" type="ORF">L2E82_31319</name>
</gene>
<dbReference type="EMBL" id="CM042013">
    <property type="protein sequence ID" value="KAI3740845.1"/>
    <property type="molecule type" value="Genomic_DNA"/>
</dbReference>
<proteinExistence type="predicted"/>
<dbReference type="Proteomes" id="UP001055811">
    <property type="component" value="Linkage Group LG05"/>
</dbReference>
<protein>
    <submittedName>
        <fullName evidence="1">Uncharacterized protein</fullName>
    </submittedName>
</protein>
<organism evidence="1 2">
    <name type="scientific">Cichorium intybus</name>
    <name type="common">Chicory</name>
    <dbReference type="NCBI Taxonomy" id="13427"/>
    <lineage>
        <taxon>Eukaryota</taxon>
        <taxon>Viridiplantae</taxon>
        <taxon>Streptophyta</taxon>
        <taxon>Embryophyta</taxon>
        <taxon>Tracheophyta</taxon>
        <taxon>Spermatophyta</taxon>
        <taxon>Magnoliopsida</taxon>
        <taxon>eudicotyledons</taxon>
        <taxon>Gunneridae</taxon>
        <taxon>Pentapetalae</taxon>
        <taxon>asterids</taxon>
        <taxon>campanulids</taxon>
        <taxon>Asterales</taxon>
        <taxon>Asteraceae</taxon>
        <taxon>Cichorioideae</taxon>
        <taxon>Cichorieae</taxon>
        <taxon>Cichoriinae</taxon>
        <taxon>Cichorium</taxon>
    </lineage>
</organism>
<evidence type="ECO:0000313" key="2">
    <source>
        <dbReference type="Proteomes" id="UP001055811"/>
    </source>
</evidence>
<comment type="caution">
    <text evidence="1">The sequence shown here is derived from an EMBL/GenBank/DDBJ whole genome shotgun (WGS) entry which is preliminary data.</text>
</comment>
<reference evidence="1 2" key="2">
    <citation type="journal article" date="2022" name="Mol. Ecol. Resour.">
        <title>The genomes of chicory, endive, great burdock and yacon provide insights into Asteraceae paleo-polyploidization history and plant inulin production.</title>
        <authorList>
            <person name="Fan W."/>
            <person name="Wang S."/>
            <person name="Wang H."/>
            <person name="Wang A."/>
            <person name="Jiang F."/>
            <person name="Liu H."/>
            <person name="Zhao H."/>
            <person name="Xu D."/>
            <person name="Zhang Y."/>
        </authorList>
    </citation>
    <scope>NUCLEOTIDE SEQUENCE [LARGE SCALE GENOMIC DNA]</scope>
    <source>
        <strain evidence="2">cv. Punajuju</strain>
        <tissue evidence="1">Leaves</tissue>
    </source>
</reference>
<name>A0ACB9D2X5_CICIN</name>
<keyword evidence="2" id="KW-1185">Reference proteome</keyword>